<evidence type="ECO:0000256" key="1">
    <source>
        <dbReference type="SAM" id="Phobius"/>
    </source>
</evidence>
<sequence length="426" mass="47083">MNAAGSVGAAAPLPRLAQSIKIGPDEFVGGAVMCFAKNSASGMYFRMGEREAFILRRLDGEHSGAQIAQEYEQAFAKPMNELSLRNAFALFFQRGLLDTGVQAQPQEIKPAASAVIASGDSMIAQRLFFWNPDAYLARLVPAARFIINGPVLLLWAIGLMAFELFLLPQMSALWDAALLASPHSLVARAATLFGFVMGMTVLHEAGHAIACKRHGGDVREVGIMMRYFMLTAYTSVDDMLLFPKRTHRVQVLMIGPLISLSLIPLAFLAWRYLPAGSFMQTAAIDILVWYNVGCLIQLVPFLQSDTYFMLAQALRMPDLRKDANAYLFNRMGAFVLGRRPTAVAANCAGYVVPVYFAYGILAIVVNVAAGIYLFTHYFQSIRDFLGPVPSLVLLPLVSLFLLWRIFANLVPWIRNQLKKLHPKTQP</sequence>
<feature type="transmembrane region" description="Helical" evidence="1">
    <location>
        <begin position="392"/>
        <end position="413"/>
    </location>
</feature>
<name>A0AA49A7F9_9BURK</name>
<reference evidence="2 3" key="1">
    <citation type="submission" date="2020-11" db="EMBL/GenBank/DDBJ databases">
        <authorList>
            <person name="Sun Q."/>
        </authorList>
    </citation>
    <scope>NUCLEOTIDE SEQUENCE [LARGE SCALE GENOMIC DNA]</scope>
    <source>
        <strain evidence="2 3">P8398</strain>
    </source>
</reference>
<proteinExistence type="predicted"/>
<keyword evidence="3" id="KW-1185">Reference proteome</keyword>
<evidence type="ECO:0000313" key="3">
    <source>
        <dbReference type="Proteomes" id="UP000662888"/>
    </source>
</evidence>
<feature type="transmembrane region" description="Helical" evidence="1">
    <location>
        <begin position="347"/>
        <end position="372"/>
    </location>
</feature>
<feature type="transmembrane region" description="Helical" evidence="1">
    <location>
        <begin position="145"/>
        <end position="165"/>
    </location>
</feature>
<evidence type="ECO:0008006" key="4">
    <source>
        <dbReference type="Google" id="ProtNLM"/>
    </source>
</evidence>
<keyword evidence="1" id="KW-1133">Transmembrane helix</keyword>
<feature type="transmembrane region" description="Helical" evidence="1">
    <location>
        <begin position="185"/>
        <end position="203"/>
    </location>
</feature>
<dbReference type="EMBL" id="CP065053">
    <property type="protein sequence ID" value="QPI48752.1"/>
    <property type="molecule type" value="Genomic_DNA"/>
</dbReference>
<protein>
    <recommendedName>
        <fullName evidence="4">Peptidase M50</fullName>
    </recommendedName>
</protein>
<dbReference type="Proteomes" id="UP000662888">
    <property type="component" value="Chromosome"/>
</dbReference>
<accession>A0AA49A7F9</accession>
<keyword evidence="1" id="KW-0472">Membrane</keyword>
<feature type="transmembrane region" description="Helical" evidence="1">
    <location>
        <begin position="282"/>
        <end position="302"/>
    </location>
</feature>
<feature type="transmembrane region" description="Helical" evidence="1">
    <location>
        <begin position="249"/>
        <end position="270"/>
    </location>
</feature>
<organism evidence="2 3">
    <name type="scientific">Massilia antarctica</name>
    <dbReference type="NCBI Taxonomy" id="2765360"/>
    <lineage>
        <taxon>Bacteria</taxon>
        <taxon>Pseudomonadati</taxon>
        <taxon>Pseudomonadota</taxon>
        <taxon>Betaproteobacteria</taxon>
        <taxon>Burkholderiales</taxon>
        <taxon>Oxalobacteraceae</taxon>
        <taxon>Telluria group</taxon>
        <taxon>Massilia</taxon>
    </lineage>
</organism>
<keyword evidence="1" id="KW-0812">Transmembrane</keyword>
<dbReference type="RefSeq" id="WP_206088345.1">
    <property type="nucleotide sequence ID" value="NZ_CP065053.1"/>
</dbReference>
<evidence type="ECO:0000313" key="2">
    <source>
        <dbReference type="EMBL" id="QPI48752.1"/>
    </source>
</evidence>
<gene>
    <name evidence="2" type="ORF">IV454_25070</name>
</gene>